<dbReference type="RefSeq" id="WP_277551826.1">
    <property type="nucleotide sequence ID" value="NZ_JARAMH010000014.1"/>
</dbReference>
<evidence type="ECO:0000256" key="4">
    <source>
        <dbReference type="ARBA" id="ARBA00022801"/>
    </source>
</evidence>
<dbReference type="PROSITE" id="PS00572">
    <property type="entry name" value="GLYCOSYL_HYDROL_F1_1"/>
    <property type="match status" value="1"/>
</dbReference>
<keyword evidence="6" id="KW-0119">Carbohydrate metabolism</keyword>
<dbReference type="InterPro" id="IPR033132">
    <property type="entry name" value="GH_1_N_CS"/>
</dbReference>
<evidence type="ECO:0000256" key="6">
    <source>
        <dbReference type="ARBA" id="ARBA00023277"/>
    </source>
</evidence>
<dbReference type="PROSITE" id="PS00653">
    <property type="entry name" value="GLYCOSYL_HYDROL_F1_2"/>
    <property type="match status" value="1"/>
</dbReference>
<dbReference type="InterPro" id="IPR018120">
    <property type="entry name" value="Glyco_hydro_1_AS"/>
</dbReference>
<evidence type="ECO:0000256" key="10">
    <source>
        <dbReference type="RuleBase" id="RU361175"/>
    </source>
</evidence>
<name>A0ABV9TJY6_9MICC</name>
<comment type="caution">
    <text evidence="11">The sequence shown here is derived from an EMBL/GenBank/DDBJ whole genome shotgun (WGS) entry which is preliminary data.</text>
</comment>
<evidence type="ECO:0000256" key="1">
    <source>
        <dbReference type="ARBA" id="ARBA00000448"/>
    </source>
</evidence>
<evidence type="ECO:0000256" key="2">
    <source>
        <dbReference type="ARBA" id="ARBA00010838"/>
    </source>
</evidence>
<dbReference type="PANTHER" id="PTHR10353">
    <property type="entry name" value="GLYCOSYL HYDROLASE"/>
    <property type="match status" value="1"/>
</dbReference>
<dbReference type="InterPro" id="IPR001360">
    <property type="entry name" value="Glyco_hydro_1"/>
</dbReference>
<dbReference type="Proteomes" id="UP001595797">
    <property type="component" value="Unassembled WGS sequence"/>
</dbReference>
<dbReference type="PRINTS" id="PR00131">
    <property type="entry name" value="GLHYDRLASE1"/>
</dbReference>
<feature type="active site" description="Nucleophile" evidence="9">
    <location>
        <position position="378"/>
    </location>
</feature>
<evidence type="ECO:0000256" key="7">
    <source>
        <dbReference type="ARBA" id="ARBA00023295"/>
    </source>
</evidence>
<dbReference type="Pfam" id="PF00232">
    <property type="entry name" value="Glyco_hydro_1"/>
    <property type="match status" value="1"/>
</dbReference>
<keyword evidence="8" id="KW-0624">Polysaccharide degradation</keyword>
<dbReference type="SUPFAM" id="SSF51445">
    <property type="entry name" value="(Trans)glycosidases"/>
    <property type="match status" value="1"/>
</dbReference>
<evidence type="ECO:0000313" key="11">
    <source>
        <dbReference type="EMBL" id="MFC4904307.1"/>
    </source>
</evidence>
<comment type="similarity">
    <text evidence="2 10">Belongs to the glycosyl hydrolase 1 family.</text>
</comment>
<dbReference type="EMBL" id="JBHSIW010000016">
    <property type="protein sequence ID" value="MFC4904307.1"/>
    <property type="molecule type" value="Genomic_DNA"/>
</dbReference>
<keyword evidence="4 10" id="KW-0378">Hydrolase</keyword>
<keyword evidence="7 10" id="KW-0326">Glycosidase</keyword>
<evidence type="ECO:0000256" key="9">
    <source>
        <dbReference type="PROSITE-ProRule" id="PRU10055"/>
    </source>
</evidence>
<dbReference type="GO" id="GO:0008422">
    <property type="term" value="F:beta-glucosidase activity"/>
    <property type="evidence" value="ECO:0007669"/>
    <property type="project" value="UniProtKB-EC"/>
</dbReference>
<evidence type="ECO:0000256" key="5">
    <source>
        <dbReference type="ARBA" id="ARBA00023001"/>
    </source>
</evidence>
<evidence type="ECO:0000256" key="8">
    <source>
        <dbReference type="ARBA" id="ARBA00023326"/>
    </source>
</evidence>
<protein>
    <recommendedName>
        <fullName evidence="3 10">Beta-glucosidase</fullName>
        <ecNumber evidence="3 10">3.2.1.21</ecNumber>
    </recommendedName>
</protein>
<organism evidence="11 12">
    <name type="scientific">Kocuria oceani</name>
    <dbReference type="NCBI Taxonomy" id="988827"/>
    <lineage>
        <taxon>Bacteria</taxon>
        <taxon>Bacillati</taxon>
        <taxon>Actinomycetota</taxon>
        <taxon>Actinomycetes</taxon>
        <taxon>Micrococcales</taxon>
        <taxon>Micrococcaceae</taxon>
        <taxon>Kocuria</taxon>
    </lineage>
</organism>
<dbReference type="Gene3D" id="3.20.20.80">
    <property type="entry name" value="Glycosidases"/>
    <property type="match status" value="1"/>
</dbReference>
<keyword evidence="12" id="KW-1185">Reference proteome</keyword>
<dbReference type="NCBIfam" id="TIGR03356">
    <property type="entry name" value="BGL"/>
    <property type="match status" value="1"/>
</dbReference>
<accession>A0ABV9TJY6</accession>
<dbReference type="PANTHER" id="PTHR10353:SF36">
    <property type="entry name" value="LP05116P"/>
    <property type="match status" value="1"/>
</dbReference>
<gene>
    <name evidence="11" type="ORF">ACFPCS_12085</name>
</gene>
<dbReference type="InterPro" id="IPR017853">
    <property type="entry name" value="GH"/>
</dbReference>
<sequence>MSTTPLSFPDHFVWGAATAAYQIEGAAHEGGREDSIWDVFARVPGAVADAHNGDVACDHYHRSAEDVALMQELNLQAYRFSTSWARCVPDGVTPNPEGIAFYSRLVDQLLEAGIQPWLTLYHWDLPQALEDRGGWTNRETAHRFAEYAAVMHEALGDRVRIWTTLNEPWCSAFLGYAAGVHAPGRQEPRAALAAAHHLLLGHGLAVQELRRRDPEATLGITLNLTVPDPLDPASAADRDAARRIDGQFNRIFLDPLFRGEYPADVLEDVHHLGLADHVQEGDLTAIAAPFDVLGINYYHGEAVTTAAPDAPSAPEGHAPLSRPVSSPYVAADRVQSVPRGLPVTGMGWEVQPEGLRRLLNRVQEEYTGPAGIPVFITENGAAYDDAPDASGFVDDQDRLHFFDAHLRAVKDAIDDGVDVRGYLAWSLMDNFEWAWGYHQRFGLVRVDYGTQRRTPKASARWYAAVAAANALPASPSQEPGPLEGAASPGR</sequence>
<reference evidence="12" key="1">
    <citation type="journal article" date="2019" name="Int. J. Syst. Evol. Microbiol.">
        <title>The Global Catalogue of Microorganisms (GCM) 10K type strain sequencing project: providing services to taxonomists for standard genome sequencing and annotation.</title>
        <authorList>
            <consortium name="The Broad Institute Genomics Platform"/>
            <consortium name="The Broad Institute Genome Sequencing Center for Infectious Disease"/>
            <person name="Wu L."/>
            <person name="Ma J."/>
        </authorList>
    </citation>
    <scope>NUCLEOTIDE SEQUENCE [LARGE SCALE GENOMIC DNA]</scope>
    <source>
        <strain evidence="12">CGMCC 4.6946</strain>
    </source>
</reference>
<evidence type="ECO:0000313" key="12">
    <source>
        <dbReference type="Proteomes" id="UP001595797"/>
    </source>
</evidence>
<proteinExistence type="inferred from homology"/>
<comment type="catalytic activity">
    <reaction evidence="1 10">
        <text>Hydrolysis of terminal, non-reducing beta-D-glucosyl residues with release of beta-D-glucose.</text>
        <dbReference type="EC" id="3.2.1.21"/>
    </reaction>
</comment>
<dbReference type="InterPro" id="IPR017736">
    <property type="entry name" value="Glyco_hydro_1_beta-glucosidase"/>
</dbReference>
<keyword evidence="5" id="KW-0136">Cellulose degradation</keyword>
<dbReference type="EC" id="3.2.1.21" evidence="3 10"/>
<evidence type="ECO:0000256" key="3">
    <source>
        <dbReference type="ARBA" id="ARBA00012744"/>
    </source>
</evidence>